<dbReference type="EC" id="2.7.11.1" evidence="1"/>
<dbReference type="SMART" id="SM00219">
    <property type="entry name" value="TyrKc"/>
    <property type="match status" value="1"/>
</dbReference>
<evidence type="ECO:0000313" key="10">
    <source>
        <dbReference type="EMBL" id="MBD2865994.1"/>
    </source>
</evidence>
<keyword evidence="6" id="KW-0067">ATP-binding</keyword>
<organism evidence="10 11">
    <name type="scientific">Paenibacillus oceani</name>
    <dbReference type="NCBI Taxonomy" id="2772510"/>
    <lineage>
        <taxon>Bacteria</taxon>
        <taxon>Bacillati</taxon>
        <taxon>Bacillota</taxon>
        <taxon>Bacilli</taxon>
        <taxon>Bacillales</taxon>
        <taxon>Paenibacillaceae</taxon>
        <taxon>Paenibacillus</taxon>
    </lineage>
</organism>
<accession>A0A927CDC7</accession>
<dbReference type="Gene3D" id="1.10.510.10">
    <property type="entry name" value="Transferase(Phosphotransferase) domain 1"/>
    <property type="match status" value="1"/>
</dbReference>
<name>A0A927CDC7_9BACL</name>
<evidence type="ECO:0000259" key="9">
    <source>
        <dbReference type="PROSITE" id="PS50011"/>
    </source>
</evidence>
<evidence type="ECO:0000256" key="4">
    <source>
        <dbReference type="ARBA" id="ARBA00022741"/>
    </source>
</evidence>
<evidence type="ECO:0000313" key="11">
    <source>
        <dbReference type="Proteomes" id="UP000639396"/>
    </source>
</evidence>
<gene>
    <name evidence="10" type="ORF">IDH45_28815</name>
</gene>
<dbReference type="CDD" id="cd14014">
    <property type="entry name" value="STKc_PknB_like"/>
    <property type="match status" value="1"/>
</dbReference>
<dbReference type="Proteomes" id="UP000639396">
    <property type="component" value="Unassembled WGS sequence"/>
</dbReference>
<evidence type="ECO:0000256" key="3">
    <source>
        <dbReference type="ARBA" id="ARBA00022679"/>
    </source>
</evidence>
<evidence type="ECO:0000256" key="1">
    <source>
        <dbReference type="ARBA" id="ARBA00012513"/>
    </source>
</evidence>
<dbReference type="PANTHER" id="PTHR24363">
    <property type="entry name" value="SERINE/THREONINE PROTEIN KINASE"/>
    <property type="match status" value="1"/>
</dbReference>
<keyword evidence="5 10" id="KW-0418">Kinase</keyword>
<keyword evidence="2 10" id="KW-0723">Serine/threonine-protein kinase</keyword>
<dbReference type="PANTHER" id="PTHR24363:SF0">
    <property type="entry name" value="SERINE_THREONINE KINASE LIKE DOMAIN CONTAINING 1"/>
    <property type="match status" value="1"/>
</dbReference>
<evidence type="ECO:0000256" key="5">
    <source>
        <dbReference type="ARBA" id="ARBA00022777"/>
    </source>
</evidence>
<dbReference type="InterPro" id="IPR011009">
    <property type="entry name" value="Kinase-like_dom_sf"/>
</dbReference>
<reference evidence="10" key="1">
    <citation type="submission" date="2020-09" db="EMBL/GenBank/DDBJ databases">
        <title>A novel bacterium of genus Paenibacillus, isolated from South China Sea.</title>
        <authorList>
            <person name="Huang H."/>
            <person name="Mo K."/>
            <person name="Hu Y."/>
        </authorList>
    </citation>
    <scope>NUCLEOTIDE SEQUENCE</scope>
    <source>
        <strain evidence="10">IB182363</strain>
    </source>
</reference>
<evidence type="ECO:0000256" key="6">
    <source>
        <dbReference type="ARBA" id="ARBA00022840"/>
    </source>
</evidence>
<keyword evidence="11" id="KW-1185">Reference proteome</keyword>
<comment type="catalytic activity">
    <reaction evidence="8">
        <text>L-seryl-[protein] + ATP = O-phospho-L-seryl-[protein] + ADP + H(+)</text>
        <dbReference type="Rhea" id="RHEA:17989"/>
        <dbReference type="Rhea" id="RHEA-COMP:9863"/>
        <dbReference type="Rhea" id="RHEA-COMP:11604"/>
        <dbReference type="ChEBI" id="CHEBI:15378"/>
        <dbReference type="ChEBI" id="CHEBI:29999"/>
        <dbReference type="ChEBI" id="CHEBI:30616"/>
        <dbReference type="ChEBI" id="CHEBI:83421"/>
        <dbReference type="ChEBI" id="CHEBI:456216"/>
        <dbReference type="EC" id="2.7.11.1"/>
    </reaction>
</comment>
<dbReference type="InterPro" id="IPR020635">
    <property type="entry name" value="Tyr_kinase_cat_dom"/>
</dbReference>
<feature type="domain" description="Protein kinase" evidence="9">
    <location>
        <begin position="43"/>
        <end position="297"/>
    </location>
</feature>
<dbReference type="InterPro" id="IPR000719">
    <property type="entry name" value="Prot_kinase_dom"/>
</dbReference>
<evidence type="ECO:0000256" key="8">
    <source>
        <dbReference type="ARBA" id="ARBA00048679"/>
    </source>
</evidence>
<keyword evidence="4" id="KW-0547">Nucleotide-binding</keyword>
<dbReference type="GO" id="GO:0005524">
    <property type="term" value="F:ATP binding"/>
    <property type="evidence" value="ECO:0007669"/>
    <property type="project" value="UniProtKB-KW"/>
</dbReference>
<proteinExistence type="predicted"/>
<dbReference type="GO" id="GO:0004713">
    <property type="term" value="F:protein tyrosine kinase activity"/>
    <property type="evidence" value="ECO:0007669"/>
    <property type="project" value="InterPro"/>
</dbReference>
<evidence type="ECO:0000256" key="7">
    <source>
        <dbReference type="ARBA" id="ARBA00047899"/>
    </source>
</evidence>
<comment type="caution">
    <text evidence="10">The sequence shown here is derived from an EMBL/GenBank/DDBJ whole genome shotgun (WGS) entry which is preliminary data.</text>
</comment>
<keyword evidence="3" id="KW-0808">Transferase</keyword>
<dbReference type="Pfam" id="PF00069">
    <property type="entry name" value="Pkinase"/>
    <property type="match status" value="1"/>
</dbReference>
<dbReference type="GO" id="GO:0004674">
    <property type="term" value="F:protein serine/threonine kinase activity"/>
    <property type="evidence" value="ECO:0007669"/>
    <property type="project" value="UniProtKB-KW"/>
</dbReference>
<dbReference type="AlphaFoldDB" id="A0A927CDC7"/>
<dbReference type="SUPFAM" id="SSF56112">
    <property type="entry name" value="Protein kinase-like (PK-like)"/>
    <property type="match status" value="1"/>
</dbReference>
<comment type="catalytic activity">
    <reaction evidence="7">
        <text>L-threonyl-[protein] + ATP = O-phospho-L-threonyl-[protein] + ADP + H(+)</text>
        <dbReference type="Rhea" id="RHEA:46608"/>
        <dbReference type="Rhea" id="RHEA-COMP:11060"/>
        <dbReference type="Rhea" id="RHEA-COMP:11605"/>
        <dbReference type="ChEBI" id="CHEBI:15378"/>
        <dbReference type="ChEBI" id="CHEBI:30013"/>
        <dbReference type="ChEBI" id="CHEBI:30616"/>
        <dbReference type="ChEBI" id="CHEBI:61977"/>
        <dbReference type="ChEBI" id="CHEBI:456216"/>
        <dbReference type="EC" id="2.7.11.1"/>
    </reaction>
</comment>
<sequence length="297" mass="34319">MHSGRGSRRYSRWKALAEEMWRRVREAVLDRPLRAGTVLGGRYAIERVLGIGSYGISYLCKDRRIGQKCVVKQVRPSRRKGGKGLPVFEREAAVLAALDHPCVPKLLNRFSERRNLFLCMEYMRGRNLEDALFADGRTFTLLDALRVSRSITDILRYVHGKGFVHRDVRIPNIMIRLDGQLALIDFGLACPVSAGASRTDAPDMEEGDYYPEEKRIRRKPVFASDFYALGHCLLFMLYADFEEQPGQPERGWEEELTLPDGVRLFIRRLLQIEPPFPDLEPLRRELDELIRVEEQKQ</sequence>
<evidence type="ECO:0000256" key="2">
    <source>
        <dbReference type="ARBA" id="ARBA00022527"/>
    </source>
</evidence>
<dbReference type="EMBL" id="JACXJA010000050">
    <property type="protein sequence ID" value="MBD2865994.1"/>
    <property type="molecule type" value="Genomic_DNA"/>
</dbReference>
<protein>
    <recommendedName>
        <fullName evidence="1">non-specific serine/threonine protein kinase</fullName>
        <ecNumber evidence="1">2.7.11.1</ecNumber>
    </recommendedName>
</protein>
<dbReference type="PROSITE" id="PS50011">
    <property type="entry name" value="PROTEIN_KINASE_DOM"/>
    <property type="match status" value="1"/>
</dbReference>
<dbReference type="RefSeq" id="WP_190931612.1">
    <property type="nucleotide sequence ID" value="NZ_JACXJA010000050.1"/>
</dbReference>